<name>A0A222GAQ9_9GAMM</name>
<feature type="transmembrane region" description="Helical" evidence="1">
    <location>
        <begin position="134"/>
        <end position="155"/>
    </location>
</feature>
<dbReference type="Proteomes" id="UP000202259">
    <property type="component" value="Chromosome"/>
</dbReference>
<accession>A0A222GAQ9</accession>
<gene>
    <name evidence="2" type="ORF">B5D82_15135</name>
</gene>
<feature type="transmembrane region" description="Helical" evidence="1">
    <location>
        <begin position="232"/>
        <end position="252"/>
    </location>
</feature>
<feature type="transmembrane region" description="Helical" evidence="1">
    <location>
        <begin position="67"/>
        <end position="90"/>
    </location>
</feature>
<dbReference type="RefSeq" id="WP_081152689.1">
    <property type="nucleotide sequence ID" value="NZ_CP020465.1"/>
</dbReference>
<keyword evidence="3" id="KW-1185">Reference proteome</keyword>
<feature type="transmembrane region" description="Helical" evidence="1">
    <location>
        <begin position="37"/>
        <end position="55"/>
    </location>
</feature>
<evidence type="ECO:0000313" key="3">
    <source>
        <dbReference type="Proteomes" id="UP000202259"/>
    </source>
</evidence>
<keyword evidence="1" id="KW-0812">Transmembrane</keyword>
<evidence type="ECO:0000256" key="1">
    <source>
        <dbReference type="SAM" id="Phobius"/>
    </source>
</evidence>
<sequence>MLIIIVILFIKDLLPIFILLCLISTSIAPNIVSTHRLIITLTMSFIGIFTTFNFLPNMSELFDGVGIEIIQTTELLTTYFCLLYGSSYLVTQKKLSTLQSNLIIIAIVLFNVINASQFIVFLDSYLANSESIRNIIVGLAIGFGICLSFSALLYFSINWLVKKESYYFIYFIWALFLSGYVSQIINLLQQVDIIQSSGALWDSSNIVKDSSEYGHLLHTLFGYEASPSHELILFYVTSLLICLVYFVIISSLKRQRTIDGTEEKSHVL</sequence>
<organism evidence="2 3">
    <name type="scientific">Cognaticolwellia beringensis</name>
    <dbReference type="NCBI Taxonomy" id="1967665"/>
    <lineage>
        <taxon>Bacteria</taxon>
        <taxon>Pseudomonadati</taxon>
        <taxon>Pseudomonadota</taxon>
        <taxon>Gammaproteobacteria</taxon>
        <taxon>Alteromonadales</taxon>
        <taxon>Colwelliaceae</taxon>
        <taxon>Cognaticolwellia</taxon>
    </lineage>
</organism>
<keyword evidence="1" id="KW-1133">Transmembrane helix</keyword>
<reference evidence="2 3" key="1">
    <citation type="submission" date="2017-08" db="EMBL/GenBank/DDBJ databases">
        <title>Complete genome of Colwellia sp. NB097-1, a psychrophile bacterium ioslated from Bering Sea.</title>
        <authorList>
            <person name="Chen X."/>
        </authorList>
    </citation>
    <scope>NUCLEOTIDE SEQUENCE [LARGE SCALE GENOMIC DNA]</scope>
    <source>
        <strain evidence="2 3">NB097-1</strain>
    </source>
</reference>
<feature type="transmembrane region" description="Helical" evidence="1">
    <location>
        <begin position="102"/>
        <end position="122"/>
    </location>
</feature>
<dbReference type="AlphaFoldDB" id="A0A222GAQ9"/>
<proteinExistence type="predicted"/>
<keyword evidence="1" id="KW-0472">Membrane</keyword>
<dbReference type="EMBL" id="CP020465">
    <property type="protein sequence ID" value="ASP48986.1"/>
    <property type="molecule type" value="Genomic_DNA"/>
</dbReference>
<dbReference type="KEGG" id="cber:B5D82_15135"/>
<feature type="transmembrane region" description="Helical" evidence="1">
    <location>
        <begin position="6"/>
        <end position="25"/>
    </location>
</feature>
<evidence type="ECO:0000313" key="2">
    <source>
        <dbReference type="EMBL" id="ASP48986.1"/>
    </source>
</evidence>
<dbReference type="OrthoDB" id="5764104at2"/>
<feature type="transmembrane region" description="Helical" evidence="1">
    <location>
        <begin position="167"/>
        <end position="188"/>
    </location>
</feature>
<protein>
    <submittedName>
        <fullName evidence="2">Uncharacterized protein</fullName>
    </submittedName>
</protein>